<dbReference type="PANTHER" id="PTHR30570">
    <property type="entry name" value="PERIPLASMIC PHOSPHATE BINDING COMPONENT OF PHOSPHATE ABC TRANSPORTER"/>
    <property type="match status" value="1"/>
</dbReference>
<reference evidence="4 5" key="1">
    <citation type="submission" date="2019-12" db="EMBL/GenBank/DDBJ databases">
        <title>Nitratireductor arenosus sp. nov., Isolated from sea sand, Jeju island, South Korea.</title>
        <authorList>
            <person name="Kim W."/>
        </authorList>
    </citation>
    <scope>NUCLEOTIDE SEQUENCE [LARGE SCALE GENOMIC DNA]</scope>
    <source>
        <strain evidence="4 5">CAU 1489</strain>
    </source>
</reference>
<comment type="caution">
    <text evidence="4">The sequence shown here is derived from an EMBL/GenBank/DDBJ whole genome shotgun (WGS) entry which is preliminary data.</text>
</comment>
<feature type="domain" description="PBP" evidence="3">
    <location>
        <begin position="25"/>
        <end position="256"/>
    </location>
</feature>
<evidence type="ECO:0000313" key="5">
    <source>
        <dbReference type="Proteomes" id="UP000463224"/>
    </source>
</evidence>
<evidence type="ECO:0000259" key="3">
    <source>
        <dbReference type="Pfam" id="PF12849"/>
    </source>
</evidence>
<evidence type="ECO:0000313" key="4">
    <source>
        <dbReference type="EMBL" id="MVA97875.1"/>
    </source>
</evidence>
<name>A0A844QF15_9HYPH</name>
<dbReference type="Proteomes" id="UP000463224">
    <property type="component" value="Unassembled WGS sequence"/>
</dbReference>
<keyword evidence="5" id="KW-1185">Reference proteome</keyword>
<dbReference type="AlphaFoldDB" id="A0A844QF15"/>
<dbReference type="Gene3D" id="3.40.190.10">
    <property type="entry name" value="Periplasmic binding protein-like II"/>
    <property type="match status" value="2"/>
</dbReference>
<evidence type="ECO:0000256" key="1">
    <source>
        <dbReference type="ARBA" id="ARBA00022729"/>
    </source>
</evidence>
<organism evidence="4 5">
    <name type="scientific">Nitratireductor arenosus</name>
    <dbReference type="NCBI Taxonomy" id="2682096"/>
    <lineage>
        <taxon>Bacteria</taxon>
        <taxon>Pseudomonadati</taxon>
        <taxon>Pseudomonadota</taxon>
        <taxon>Alphaproteobacteria</taxon>
        <taxon>Hyphomicrobiales</taxon>
        <taxon>Phyllobacteriaceae</taxon>
        <taxon>Nitratireductor</taxon>
    </lineage>
</organism>
<sequence length="275" mass="29309">MMPARTIVIAILSAALALAGQAVSHAQQEVRIVVTGSSTIAPLMMDIAQRYEASHPGVQVDVQTGGSSRGLSDVRRKLADIGMVSRALGREEGDVAATRIAWDGVALIVHAQNPLERLSDDQVRAIYTGEVTRWEALGPWDGPITVVSKAEGRSTLGIFVHYLGLDIRDIRAHTIIGDNEQAVKVVAGNPRAVGYISIGAAEYHASAMTPIRAIALGSVAPTSANVANGSYPVRRELNLVTYPDPAAPVEEFLRFASGEQVHDLISEHYFSPASN</sequence>
<feature type="chain" id="PRO_5032541415" evidence="2">
    <location>
        <begin position="27"/>
        <end position="275"/>
    </location>
</feature>
<feature type="signal peptide" evidence="2">
    <location>
        <begin position="1"/>
        <end position="26"/>
    </location>
</feature>
<dbReference type="CDD" id="cd13653">
    <property type="entry name" value="PBP2_phosphate_like_1"/>
    <property type="match status" value="1"/>
</dbReference>
<dbReference type="InterPro" id="IPR024370">
    <property type="entry name" value="PBP_domain"/>
</dbReference>
<dbReference type="InterPro" id="IPR050811">
    <property type="entry name" value="Phosphate_ABC_transporter"/>
</dbReference>
<dbReference type="PANTHER" id="PTHR30570:SF1">
    <property type="entry name" value="PHOSPHATE-BINDING PROTEIN PSTS"/>
    <property type="match status" value="1"/>
</dbReference>
<evidence type="ECO:0000256" key="2">
    <source>
        <dbReference type="SAM" id="SignalP"/>
    </source>
</evidence>
<proteinExistence type="predicted"/>
<dbReference type="Pfam" id="PF12849">
    <property type="entry name" value="PBP_like_2"/>
    <property type="match status" value="1"/>
</dbReference>
<accession>A0A844QF15</accession>
<gene>
    <name evidence="4" type="ORF">GN330_11525</name>
</gene>
<dbReference type="SUPFAM" id="SSF53850">
    <property type="entry name" value="Periplasmic binding protein-like II"/>
    <property type="match status" value="1"/>
</dbReference>
<keyword evidence="1 2" id="KW-0732">Signal</keyword>
<protein>
    <submittedName>
        <fullName evidence="4">Phosphate ABC transporter substrate-binding protein</fullName>
    </submittedName>
</protein>
<dbReference type="EMBL" id="WPHG01000002">
    <property type="protein sequence ID" value="MVA97875.1"/>
    <property type="molecule type" value="Genomic_DNA"/>
</dbReference>